<dbReference type="AlphaFoldDB" id="A0A1X2ZL86"/>
<name>A0A1X2ZL86_BIFAD</name>
<proteinExistence type="predicted"/>
<feature type="region of interest" description="Disordered" evidence="1">
    <location>
        <begin position="35"/>
        <end position="54"/>
    </location>
</feature>
<evidence type="ECO:0000313" key="2">
    <source>
        <dbReference type="EMBL" id="OSG95178.1"/>
    </source>
</evidence>
<protein>
    <submittedName>
        <fullName evidence="2">Uncharacterized protein</fullName>
    </submittedName>
</protein>
<gene>
    <name evidence="2" type="ORF">AD0028_2033</name>
</gene>
<evidence type="ECO:0000256" key="1">
    <source>
        <dbReference type="SAM" id="MobiDB-lite"/>
    </source>
</evidence>
<evidence type="ECO:0000313" key="3">
    <source>
        <dbReference type="Proteomes" id="UP000193664"/>
    </source>
</evidence>
<sequence>MCLATHMPASTGHPAIATSQKRRIFNPTKHRNIRKIATSQHSQPPPKKNRNKSQ</sequence>
<feature type="region of interest" description="Disordered" evidence="1">
    <location>
        <begin position="1"/>
        <end position="25"/>
    </location>
</feature>
<organism evidence="2 3">
    <name type="scientific">Bifidobacterium adolescentis</name>
    <dbReference type="NCBI Taxonomy" id="1680"/>
    <lineage>
        <taxon>Bacteria</taxon>
        <taxon>Bacillati</taxon>
        <taxon>Actinomycetota</taxon>
        <taxon>Actinomycetes</taxon>
        <taxon>Bifidobacteriales</taxon>
        <taxon>Bifidobacteriaceae</taxon>
        <taxon>Bifidobacterium</taxon>
    </lineage>
</organism>
<dbReference type="EMBL" id="LNKF01000002">
    <property type="protein sequence ID" value="OSG95178.1"/>
    <property type="molecule type" value="Genomic_DNA"/>
</dbReference>
<dbReference type="Proteomes" id="UP000193664">
    <property type="component" value="Unassembled WGS sequence"/>
</dbReference>
<accession>A0A1X2ZL86</accession>
<comment type="caution">
    <text evidence="2">The sequence shown here is derived from an EMBL/GenBank/DDBJ whole genome shotgun (WGS) entry which is preliminary data.</text>
</comment>
<reference evidence="2 3" key="1">
    <citation type="journal article" date="2016" name="Sci. Rep.">
        <title>Evaluation of genetic diversity among strains of the human gut commensal Bifidobacterium adolescentis.</title>
        <authorList>
            <person name="Duranti S."/>
            <person name="Milani C."/>
            <person name="Lugli G.A."/>
            <person name="Mancabelli L."/>
            <person name="Turroni F."/>
            <person name="Ferrario C."/>
            <person name="Mangifesta M."/>
            <person name="Viappiani A."/>
            <person name="Sanchez B."/>
            <person name="Margolles A."/>
            <person name="van Sinderen D."/>
            <person name="Ventura M."/>
        </authorList>
    </citation>
    <scope>NUCLEOTIDE SEQUENCE [LARGE SCALE GENOMIC DNA]</scope>
    <source>
        <strain evidence="2 3">AD2-8</strain>
    </source>
</reference>